<keyword evidence="6" id="KW-0804">Transcription</keyword>
<dbReference type="InterPro" id="IPR036390">
    <property type="entry name" value="WH_DNA-bd_sf"/>
</dbReference>
<keyword evidence="4 8" id="KW-0238">DNA-binding</keyword>
<dbReference type="SUPFAM" id="SSF53850">
    <property type="entry name" value="Periplasmic binding protein-like II"/>
    <property type="match status" value="1"/>
</dbReference>
<comment type="caution">
    <text evidence="8">The sequence shown here is derived from an EMBL/GenBank/DDBJ whole genome shotgun (WGS) entry which is preliminary data.</text>
</comment>
<reference evidence="8 9" key="1">
    <citation type="submission" date="2023-07" db="EMBL/GenBank/DDBJ databases">
        <title>Genomic Encyclopedia of Type Strains, Phase IV (KMG-IV): sequencing the most valuable type-strain genomes for metagenomic binning, comparative biology and taxonomic classification.</title>
        <authorList>
            <person name="Goeker M."/>
        </authorList>
    </citation>
    <scope>NUCLEOTIDE SEQUENCE [LARGE SCALE GENOMIC DNA]</scope>
    <source>
        <strain evidence="8 9">DSM 100301</strain>
    </source>
</reference>
<evidence type="ECO:0000256" key="2">
    <source>
        <dbReference type="ARBA" id="ARBA00022458"/>
    </source>
</evidence>
<evidence type="ECO:0000256" key="5">
    <source>
        <dbReference type="ARBA" id="ARBA00023159"/>
    </source>
</evidence>
<evidence type="ECO:0000313" key="8">
    <source>
        <dbReference type="EMBL" id="MDQ0458188.1"/>
    </source>
</evidence>
<comment type="similarity">
    <text evidence="1">Belongs to the LysR transcriptional regulatory family.</text>
</comment>
<dbReference type="Pfam" id="PF00126">
    <property type="entry name" value="HTH_1"/>
    <property type="match status" value="1"/>
</dbReference>
<dbReference type="Proteomes" id="UP001235269">
    <property type="component" value="Unassembled WGS sequence"/>
</dbReference>
<dbReference type="InterPro" id="IPR000847">
    <property type="entry name" value="LysR_HTH_N"/>
</dbReference>
<dbReference type="CDD" id="cd08417">
    <property type="entry name" value="PBP2_Nitroaromatics_like"/>
    <property type="match status" value="1"/>
</dbReference>
<keyword evidence="9" id="KW-1185">Reference proteome</keyword>
<evidence type="ECO:0000256" key="6">
    <source>
        <dbReference type="ARBA" id="ARBA00023163"/>
    </source>
</evidence>
<accession>A0ABU0IIU7</accession>
<name>A0ABU0IIU7_9HYPH</name>
<dbReference type="PANTHER" id="PTHR30118">
    <property type="entry name" value="HTH-TYPE TRANSCRIPTIONAL REGULATOR LEUO-RELATED"/>
    <property type="match status" value="1"/>
</dbReference>
<keyword evidence="3" id="KW-0805">Transcription regulation</keyword>
<dbReference type="InterPro" id="IPR037402">
    <property type="entry name" value="YidZ_PBP2"/>
</dbReference>
<dbReference type="InterPro" id="IPR005119">
    <property type="entry name" value="LysR_subst-bd"/>
</dbReference>
<dbReference type="Pfam" id="PF03466">
    <property type="entry name" value="LysR_substrate"/>
    <property type="match status" value="1"/>
</dbReference>
<gene>
    <name evidence="8" type="ORF">QO005_004547</name>
</gene>
<evidence type="ECO:0000256" key="1">
    <source>
        <dbReference type="ARBA" id="ARBA00009437"/>
    </source>
</evidence>
<evidence type="ECO:0000256" key="4">
    <source>
        <dbReference type="ARBA" id="ARBA00023125"/>
    </source>
</evidence>
<sequence>MDDIAGFDLNLLTAFDALLRERSVSLAARRLGLGQPAMSHHLARLRKMLDDDVLVRAGGAMVPTARALAMEPEVRAILRRIHSVLGAEQVFDPVRAELEFRLGVTDSVEAILVPAIAAALASAAPGVRLRLVAVEEGGAADGLDSDRFDLAVGVFAGGRNHHKRRVIYRDDFQAVYNPRLVTIEGDLSLADYGRYPLLIVKPGTADPLLQGLRKKGLVPRATVFTPRLMSAPFIAQRTPLIATVHTQVARLFAENFDLVTRPVPPGLGLPPALLVMLWHAASDHLPAHQWMRDLVLSSLEGMRRETERGAEMQKGSAVSR</sequence>
<evidence type="ECO:0000259" key="7">
    <source>
        <dbReference type="PROSITE" id="PS50931"/>
    </source>
</evidence>
<dbReference type="Gene3D" id="3.40.190.10">
    <property type="entry name" value="Periplasmic binding protein-like II"/>
    <property type="match status" value="2"/>
</dbReference>
<dbReference type="GO" id="GO:0003677">
    <property type="term" value="F:DNA binding"/>
    <property type="evidence" value="ECO:0007669"/>
    <property type="project" value="UniProtKB-KW"/>
</dbReference>
<dbReference type="InterPro" id="IPR036388">
    <property type="entry name" value="WH-like_DNA-bd_sf"/>
</dbReference>
<dbReference type="Gene3D" id="1.10.10.10">
    <property type="entry name" value="Winged helix-like DNA-binding domain superfamily/Winged helix DNA-binding domain"/>
    <property type="match status" value="1"/>
</dbReference>
<dbReference type="SUPFAM" id="SSF46785">
    <property type="entry name" value="Winged helix' DNA-binding domain"/>
    <property type="match status" value="1"/>
</dbReference>
<evidence type="ECO:0000256" key="3">
    <source>
        <dbReference type="ARBA" id="ARBA00023015"/>
    </source>
</evidence>
<protein>
    <submittedName>
        <fullName evidence="8">DNA-binding transcriptional LysR family regulator</fullName>
    </submittedName>
</protein>
<evidence type="ECO:0000313" key="9">
    <source>
        <dbReference type="Proteomes" id="UP001235269"/>
    </source>
</evidence>
<dbReference type="RefSeq" id="WP_307160294.1">
    <property type="nucleotide sequence ID" value="NZ_JAUSWH010000025.1"/>
</dbReference>
<dbReference type="PANTHER" id="PTHR30118:SF15">
    <property type="entry name" value="TRANSCRIPTIONAL REGULATORY PROTEIN"/>
    <property type="match status" value="1"/>
</dbReference>
<keyword evidence="2" id="KW-0536">Nodulation</keyword>
<keyword evidence="5" id="KW-0010">Activator</keyword>
<feature type="domain" description="HTH lysR-type" evidence="7">
    <location>
        <begin position="7"/>
        <end position="64"/>
    </location>
</feature>
<dbReference type="PROSITE" id="PS50931">
    <property type="entry name" value="HTH_LYSR"/>
    <property type="match status" value="1"/>
</dbReference>
<proteinExistence type="inferred from homology"/>
<dbReference type="EMBL" id="JAUSWH010000025">
    <property type="protein sequence ID" value="MDQ0458188.1"/>
    <property type="molecule type" value="Genomic_DNA"/>
</dbReference>
<dbReference type="InterPro" id="IPR050389">
    <property type="entry name" value="LysR-type_TF"/>
</dbReference>
<organism evidence="8 9">
    <name type="scientific">Rhizobium paknamense</name>
    <dbReference type="NCBI Taxonomy" id="1206817"/>
    <lineage>
        <taxon>Bacteria</taxon>
        <taxon>Pseudomonadati</taxon>
        <taxon>Pseudomonadota</taxon>
        <taxon>Alphaproteobacteria</taxon>
        <taxon>Hyphomicrobiales</taxon>
        <taxon>Rhizobiaceae</taxon>
        <taxon>Rhizobium/Agrobacterium group</taxon>
        <taxon>Rhizobium</taxon>
    </lineage>
</organism>